<dbReference type="GO" id="GO:0016787">
    <property type="term" value="F:hydrolase activity"/>
    <property type="evidence" value="ECO:0007669"/>
    <property type="project" value="UniProtKB-KW"/>
</dbReference>
<evidence type="ECO:0000313" key="3">
    <source>
        <dbReference type="EMBL" id="SMF71306.1"/>
    </source>
</evidence>
<protein>
    <submittedName>
        <fullName evidence="3">Predicted glycosyl hydrolase</fullName>
    </submittedName>
</protein>
<keyword evidence="1" id="KW-1133">Transmembrane helix</keyword>
<dbReference type="Gene3D" id="3.20.20.80">
    <property type="entry name" value="Glycosidases"/>
    <property type="match status" value="1"/>
</dbReference>
<dbReference type="InterPro" id="IPR029070">
    <property type="entry name" value="Chitinase_insertion_sf"/>
</dbReference>
<feature type="domain" description="GH18" evidence="2">
    <location>
        <begin position="255"/>
        <end position="570"/>
    </location>
</feature>
<organism evidence="3 4">
    <name type="scientific">Paenibacillus uliginis N3/975</name>
    <dbReference type="NCBI Taxonomy" id="1313296"/>
    <lineage>
        <taxon>Bacteria</taxon>
        <taxon>Bacillati</taxon>
        <taxon>Bacillota</taxon>
        <taxon>Bacilli</taxon>
        <taxon>Bacillales</taxon>
        <taxon>Paenibacillaceae</taxon>
        <taxon>Paenibacillus</taxon>
    </lineage>
</organism>
<dbReference type="Proteomes" id="UP000192940">
    <property type="component" value="Chromosome I"/>
</dbReference>
<keyword evidence="1" id="KW-0812">Transmembrane</keyword>
<dbReference type="PROSITE" id="PS51910">
    <property type="entry name" value="GH18_2"/>
    <property type="match status" value="1"/>
</dbReference>
<dbReference type="Pfam" id="PF07833">
    <property type="entry name" value="Cu_amine_oxidN1"/>
    <property type="match status" value="1"/>
</dbReference>
<dbReference type="InterPro" id="IPR012854">
    <property type="entry name" value="Cu_amine_oxidase-like_N"/>
</dbReference>
<dbReference type="Gene3D" id="3.10.50.10">
    <property type="match status" value="1"/>
</dbReference>
<dbReference type="SUPFAM" id="SSF51445">
    <property type="entry name" value="(Trans)glycosidases"/>
    <property type="match status" value="1"/>
</dbReference>
<dbReference type="SUPFAM" id="SSF55383">
    <property type="entry name" value="Copper amine oxidase, domain N"/>
    <property type="match status" value="1"/>
</dbReference>
<dbReference type="SMART" id="SM00636">
    <property type="entry name" value="Glyco_18"/>
    <property type="match status" value="1"/>
</dbReference>
<dbReference type="Pfam" id="PF00704">
    <property type="entry name" value="Glyco_hydro_18"/>
    <property type="match status" value="1"/>
</dbReference>
<proteinExistence type="predicted"/>
<feature type="transmembrane region" description="Helical" evidence="1">
    <location>
        <begin position="16"/>
        <end position="33"/>
    </location>
</feature>
<keyword evidence="3" id="KW-0378">Hydrolase</keyword>
<dbReference type="Gene3D" id="3.30.457.10">
    <property type="entry name" value="Copper amine oxidase-like, N-terminal domain"/>
    <property type="match status" value="1"/>
</dbReference>
<evidence type="ECO:0000313" key="4">
    <source>
        <dbReference type="Proteomes" id="UP000192940"/>
    </source>
</evidence>
<dbReference type="GO" id="GO:0008061">
    <property type="term" value="F:chitin binding"/>
    <property type="evidence" value="ECO:0007669"/>
    <property type="project" value="InterPro"/>
</dbReference>
<dbReference type="InterPro" id="IPR001223">
    <property type="entry name" value="Glyco_hydro18_cat"/>
</dbReference>
<keyword evidence="4" id="KW-1185">Reference proteome</keyword>
<keyword evidence="1" id="KW-0472">Membrane</keyword>
<gene>
    <name evidence="3" type="ORF">SAMN05661091_0712</name>
</gene>
<evidence type="ECO:0000259" key="2">
    <source>
        <dbReference type="PROSITE" id="PS51910"/>
    </source>
</evidence>
<dbReference type="GO" id="GO:0005975">
    <property type="term" value="P:carbohydrate metabolic process"/>
    <property type="evidence" value="ECO:0007669"/>
    <property type="project" value="InterPro"/>
</dbReference>
<name>A0A1X7GKS0_9BACL</name>
<dbReference type="PANTHER" id="PTHR46066">
    <property type="entry name" value="CHITINASE DOMAIN-CONTAINING PROTEIN 1 FAMILY MEMBER"/>
    <property type="match status" value="1"/>
</dbReference>
<dbReference type="RefSeq" id="WP_244562936.1">
    <property type="nucleotide sequence ID" value="NZ_LT840184.1"/>
</dbReference>
<accession>A0A1X7GKS0</accession>
<dbReference type="STRING" id="1313296.SAMN05661091_0712"/>
<evidence type="ECO:0000256" key="1">
    <source>
        <dbReference type="SAM" id="Phobius"/>
    </source>
</evidence>
<sequence length="570" mass="63577">MTGRRRPRRRRSGRKSLFFGVILIAAGLWWVVIDLLPNSSHTEPDWRGINQPIFVKGNLMDYSALGSGEDLKLPLPVLQEAVDSHIRYEKAAKTVIITTASSVVQMKLDNKEGKKNGKTVSFSEAPEQTDGVVYVPITPLKEAYGIAVHQDAETGAVILMNAGDQISLAKAQPDKSGETVALRESPTIKAPILMDMPEGERIRVWSQEQGWYFAQTDNGFAGYVKIDETELDGEKKIADVAVPSSRADTEWKGKPVNLVWEAVYSRRPDPKAIGKLPGINVVSPTWFSIVDGEGEVESKADPEYVTWAHGQNIEVWGLLSNSFDPDITTSVLATFDRRSRAINQMLQYAEKYKLDGINIDFENVYTKDKENLVQFMREMKPLAHAKGLIISIDVTPKSGSEMWSAFLDRRELAQAVDYMIVMSYDEHWASSPKAGSVSSLPWAEGTIQRIIEEDDVPSSKLILAVPLYTRIWTEEGENGGGKVSSKAVGMDKVRNLIHEEKLKPRLDEAAGQHYVEYKEGKTLKRIWIEDETSLKARVELAKSLKLGGLASWNRSLAVPEAWEVLNGIHK</sequence>
<dbReference type="AlphaFoldDB" id="A0A1X7GKS0"/>
<dbReference type="Gene3D" id="2.30.30.40">
    <property type="entry name" value="SH3 Domains"/>
    <property type="match status" value="1"/>
</dbReference>
<dbReference type="InterPro" id="IPR017853">
    <property type="entry name" value="GH"/>
</dbReference>
<dbReference type="EMBL" id="LT840184">
    <property type="protein sequence ID" value="SMF71306.1"/>
    <property type="molecule type" value="Genomic_DNA"/>
</dbReference>
<reference evidence="3 4" key="1">
    <citation type="submission" date="2017-04" db="EMBL/GenBank/DDBJ databases">
        <authorList>
            <person name="Afonso C.L."/>
            <person name="Miller P.J."/>
            <person name="Scott M.A."/>
            <person name="Spackman E."/>
            <person name="Goraichik I."/>
            <person name="Dimitrov K.M."/>
            <person name="Suarez D.L."/>
            <person name="Swayne D.E."/>
        </authorList>
    </citation>
    <scope>NUCLEOTIDE SEQUENCE [LARGE SCALE GENOMIC DNA]</scope>
    <source>
        <strain evidence="3 4">N3/975</strain>
    </source>
</reference>
<dbReference type="PANTHER" id="PTHR46066:SF2">
    <property type="entry name" value="CHITINASE DOMAIN-CONTAINING PROTEIN 1"/>
    <property type="match status" value="1"/>
</dbReference>
<dbReference type="InterPro" id="IPR036582">
    <property type="entry name" value="Mao_N_sf"/>
</dbReference>
<dbReference type="InterPro" id="IPR011583">
    <property type="entry name" value="Chitinase_II/V-like_cat"/>
</dbReference>